<evidence type="ECO:0000259" key="5">
    <source>
        <dbReference type="Pfam" id="PF21238"/>
    </source>
</evidence>
<evidence type="ECO:0000313" key="6">
    <source>
        <dbReference type="EMBL" id="KAJ3643931.1"/>
    </source>
</evidence>
<dbReference type="EC" id="5.4.99.25" evidence="1"/>
<dbReference type="Proteomes" id="UP001168821">
    <property type="component" value="Unassembled WGS sequence"/>
</dbReference>
<proteinExistence type="predicted"/>
<evidence type="ECO:0000259" key="4">
    <source>
        <dbReference type="Pfam" id="PF21237"/>
    </source>
</evidence>
<dbReference type="Pfam" id="PF21238">
    <property type="entry name" value="Pus10_C"/>
    <property type="match status" value="1"/>
</dbReference>
<dbReference type="GO" id="GO:0031119">
    <property type="term" value="P:tRNA pseudouridine synthesis"/>
    <property type="evidence" value="ECO:0007669"/>
    <property type="project" value="TreeGrafter"/>
</dbReference>
<organism evidence="6 7">
    <name type="scientific">Zophobas morio</name>
    <dbReference type="NCBI Taxonomy" id="2755281"/>
    <lineage>
        <taxon>Eukaryota</taxon>
        <taxon>Metazoa</taxon>
        <taxon>Ecdysozoa</taxon>
        <taxon>Arthropoda</taxon>
        <taxon>Hexapoda</taxon>
        <taxon>Insecta</taxon>
        <taxon>Pterygota</taxon>
        <taxon>Neoptera</taxon>
        <taxon>Endopterygota</taxon>
        <taxon>Coleoptera</taxon>
        <taxon>Polyphaga</taxon>
        <taxon>Cucujiformia</taxon>
        <taxon>Tenebrionidae</taxon>
        <taxon>Zophobas</taxon>
    </lineage>
</organism>
<dbReference type="PANTHER" id="PTHR21568">
    <property type="entry name" value="TRNA PSEUDOURIDINE SYNTHASE PUS10"/>
    <property type="match status" value="1"/>
</dbReference>
<dbReference type="PANTHER" id="PTHR21568:SF0">
    <property type="entry name" value="TRNA PSEUDOURIDINE SYNTHASE PUS10"/>
    <property type="match status" value="1"/>
</dbReference>
<dbReference type="InterPro" id="IPR048741">
    <property type="entry name" value="Pus10-like_C"/>
</dbReference>
<comment type="caution">
    <text evidence="6">The sequence shown here is derived from an EMBL/GenBank/DDBJ whole genome shotgun (WGS) entry which is preliminary data.</text>
</comment>
<dbReference type="InterPro" id="IPR039894">
    <property type="entry name" value="Pus10-like"/>
</dbReference>
<reference evidence="6" key="1">
    <citation type="journal article" date="2023" name="G3 (Bethesda)">
        <title>Whole genome assemblies of Zophobas morio and Tenebrio molitor.</title>
        <authorList>
            <person name="Kaur S."/>
            <person name="Stinson S.A."/>
            <person name="diCenzo G.C."/>
        </authorList>
    </citation>
    <scope>NUCLEOTIDE SEQUENCE</scope>
    <source>
        <strain evidence="6">QUZm001</strain>
    </source>
</reference>
<dbReference type="InterPro" id="IPR048742">
    <property type="entry name" value="Pus10_N_euk"/>
</dbReference>
<accession>A0AA38HVX7</accession>
<dbReference type="Gene3D" id="3.30.70.3190">
    <property type="match status" value="1"/>
</dbReference>
<feature type="domain" description="Pus10 N-terminal eukaryotes" evidence="4">
    <location>
        <begin position="69"/>
        <end position="228"/>
    </location>
</feature>
<dbReference type="EMBL" id="JALNTZ010000008">
    <property type="protein sequence ID" value="KAJ3643931.1"/>
    <property type="molecule type" value="Genomic_DNA"/>
</dbReference>
<protein>
    <recommendedName>
        <fullName evidence="1">tRNA pseudouridine(55) synthase</fullName>
        <ecNumber evidence="1">5.4.99.25</ecNumber>
    </recommendedName>
</protein>
<dbReference type="Pfam" id="PF21237">
    <property type="entry name" value="Pus10_N_euk"/>
    <property type="match status" value="1"/>
</dbReference>
<evidence type="ECO:0000256" key="3">
    <source>
        <dbReference type="ARBA" id="ARBA00023235"/>
    </source>
</evidence>
<evidence type="ECO:0000256" key="1">
    <source>
        <dbReference type="ARBA" id="ARBA00012787"/>
    </source>
</evidence>
<dbReference type="Gene3D" id="3.30.70.2510">
    <property type="match status" value="1"/>
</dbReference>
<name>A0AA38HVX7_9CUCU</name>
<dbReference type="GO" id="GO:0160148">
    <property type="term" value="F:tRNA pseudouridine(55) synthase activity"/>
    <property type="evidence" value="ECO:0007669"/>
    <property type="project" value="UniProtKB-EC"/>
</dbReference>
<keyword evidence="2" id="KW-0819">tRNA processing</keyword>
<gene>
    <name evidence="6" type="ORF">Zmor_026612</name>
</gene>
<keyword evidence="3" id="KW-0413">Isomerase</keyword>
<dbReference type="AlphaFoldDB" id="A0AA38HVX7"/>
<feature type="domain" description="Pus10-like C-terminal" evidence="5">
    <location>
        <begin position="241"/>
        <end position="472"/>
    </location>
</feature>
<keyword evidence="7" id="KW-1185">Reference proteome</keyword>
<evidence type="ECO:0000256" key="2">
    <source>
        <dbReference type="ARBA" id="ARBA00022694"/>
    </source>
</evidence>
<evidence type="ECO:0000313" key="7">
    <source>
        <dbReference type="Proteomes" id="UP001168821"/>
    </source>
</evidence>
<sequence>MASDQELLLYKEIISRGCCQRCALRYLCCDKTLISFDFPSTSLVNFGYMSPMEEFEMERPSKKKKPNACTVCLGLFQDPLIEEIMTHEDISKIAEYKCQLYTVHITFPACVLIRDHSMKIHLQRMFPETFNVEAVTKINHFWRQCVEHKLSKLLGKKCNPRTSKLTLHFYTSYQLENEEVAFVQEFVKDNLVHPSSRHSVATLLQSVPDEKFIQMVNIPPKVPFYSLDLAEFKVFSESIHLIGNYCKYSRKLLQMQIPDDLADYTAGDSVENIIVRAVKQVVGEIKQVSFQASSFDDPSVRVLGNGKTFHLQLFDPKFEEIPRSVCQKIEKIINKTKVVRVTNLQQNNKKDISLAMDSENLSPRLFKALCLIQDFKNLDQCINAVNMYPNLMVNQKLPIRMLHQNRRYDLRKKKIYFMKATKLRDNLIELELCIENGLNIREFIDGDLGRTSPSVSEIMRAKAGILALDVIDFRTTLPCAAEEGEVVI</sequence>